<dbReference type="GO" id="GO:0008061">
    <property type="term" value="F:chitin binding"/>
    <property type="evidence" value="ECO:0007669"/>
    <property type="project" value="UniProtKB-KW"/>
</dbReference>
<keyword evidence="6" id="KW-0732">Signal</keyword>
<dbReference type="GO" id="GO:0005975">
    <property type="term" value="P:carbohydrate metabolic process"/>
    <property type="evidence" value="ECO:0007669"/>
    <property type="project" value="InterPro"/>
</dbReference>
<dbReference type="SUPFAM" id="SSF54556">
    <property type="entry name" value="Chitinase insertion domain"/>
    <property type="match status" value="1"/>
</dbReference>
<dbReference type="InterPro" id="IPR011583">
    <property type="entry name" value="Chitinase_II/V-like_cat"/>
</dbReference>
<dbReference type="Gene3D" id="3.20.20.80">
    <property type="entry name" value="Glycosidases"/>
    <property type="match status" value="1"/>
</dbReference>
<evidence type="ECO:0000256" key="5">
    <source>
        <dbReference type="ARBA" id="ARBA00023295"/>
    </source>
</evidence>
<evidence type="ECO:0000256" key="3">
    <source>
        <dbReference type="ARBA" id="ARBA00022669"/>
    </source>
</evidence>
<feature type="chain" id="PRO_5042017627" description="chitinase" evidence="6">
    <location>
        <begin position="24"/>
        <end position="934"/>
    </location>
</feature>
<dbReference type="PROSITE" id="PS51910">
    <property type="entry name" value="GH18_2"/>
    <property type="match status" value="1"/>
</dbReference>
<accession>A0AAD6MZD6</accession>
<dbReference type="InterPro" id="IPR017853">
    <property type="entry name" value="GH"/>
</dbReference>
<evidence type="ECO:0000256" key="2">
    <source>
        <dbReference type="ARBA" id="ARBA00012729"/>
    </source>
</evidence>
<feature type="domain" description="GH18" evidence="8">
    <location>
        <begin position="526"/>
        <end position="885"/>
    </location>
</feature>
<feature type="signal peptide" evidence="6">
    <location>
        <begin position="1"/>
        <end position="23"/>
    </location>
</feature>
<evidence type="ECO:0000259" key="7">
    <source>
        <dbReference type="PROSITE" id="PS51782"/>
    </source>
</evidence>
<name>A0AAD6MZD6_9EURO</name>
<dbReference type="Pfam" id="PF00704">
    <property type="entry name" value="Glyco_hydro_18"/>
    <property type="match status" value="1"/>
</dbReference>
<dbReference type="Gene3D" id="3.30.60.10">
    <property type="entry name" value="Endochitinase-like"/>
    <property type="match status" value="1"/>
</dbReference>
<evidence type="ECO:0000256" key="6">
    <source>
        <dbReference type="SAM" id="SignalP"/>
    </source>
</evidence>
<gene>
    <name evidence="9" type="ORF">N7493_001114</name>
</gene>
<evidence type="ECO:0000313" key="9">
    <source>
        <dbReference type="EMBL" id="KAJ5737959.1"/>
    </source>
</evidence>
<reference evidence="9" key="1">
    <citation type="journal article" date="2023" name="IMA Fungus">
        <title>Comparative genomic study of the Penicillium genus elucidates a diverse pangenome and 15 lateral gene transfer events.</title>
        <authorList>
            <person name="Petersen C."/>
            <person name="Sorensen T."/>
            <person name="Nielsen M.R."/>
            <person name="Sondergaard T.E."/>
            <person name="Sorensen J.L."/>
            <person name="Fitzpatrick D.A."/>
            <person name="Frisvad J.C."/>
            <person name="Nielsen K.L."/>
        </authorList>
    </citation>
    <scope>NUCLEOTIDE SEQUENCE</scope>
    <source>
        <strain evidence="9">IBT 17514</strain>
    </source>
</reference>
<comment type="caution">
    <text evidence="9">The sequence shown here is derived from an EMBL/GenBank/DDBJ whole genome shotgun (WGS) entry which is preliminary data.</text>
</comment>
<keyword evidence="10" id="KW-1185">Reference proteome</keyword>
<dbReference type="PROSITE" id="PS51782">
    <property type="entry name" value="LYSM"/>
    <property type="match status" value="1"/>
</dbReference>
<evidence type="ECO:0000313" key="10">
    <source>
        <dbReference type="Proteomes" id="UP001215712"/>
    </source>
</evidence>
<keyword evidence="4" id="KW-0843">Virulence</keyword>
<dbReference type="InterPro" id="IPR053214">
    <property type="entry name" value="LysM12-like"/>
</dbReference>
<dbReference type="Pfam" id="PF00187">
    <property type="entry name" value="Chitin_bind_1"/>
    <property type="match status" value="1"/>
</dbReference>
<dbReference type="InterPro" id="IPR029070">
    <property type="entry name" value="Chitinase_insertion_sf"/>
</dbReference>
<sequence>MKPFAIYRTALSLVALVATSVSAASDDAQAVFDSYISAHPISTRVASKSSVDLASVKASILAGNYTPSRPWDLSRELCPGSCTSLGVNASNWPVYTSVDRLSMCDENMLLSFSLYNQLNEFGGTISIRSCAANLDNVSTTNSDDSCAVPVNSTAVTASLKLSHDISSGTGSSNDAVDALTQLLAYENMHLAPCNESINFVFSGQTAVGLYVGSGLHSQGVLPSVLEDLIKYIEDGDIPQRLFVQLCTGRTARYSIGIMIDSTSEGLPAAQAAVQEWRNDTCLTSYDTTSWKNLTYSVPVQHNQKSNSTDFFSYYQRRAMGRTLLPRDTTCTAVQVVANDTCTTVAAECGITLDELETYNPSTCSSPLTVGQYICCTDDLSPTMPLRRMPMATATATRSATHTITVDDIESYNNDTWGWMGCDDLLANENICLSSGWPPMPATISNAVCGPQVNGTVSVPHGTDLSTLNECPLNACCDIWGQCGITADFCTATNSITGAPGTAANGTTGCISNCGTEIISSDEPAEFFKIGYFEGFDVERVCMRTLITEIDASAYTHIHMSFATLNSDFTFNISTVESQMDNFAALTDVKRIITVGGWDFSTDVSTYDIFRQAFSVSDNRDTLVTNTIAFLQEWDLDGVDWDWEYPGEPDIPGIPADTDTDAEDFFLFLLQLDEAMASEVPNKTISTTAPSSFWYMKAIPIEAIEEVVDYIVIMTHDMHGQWDWNNTYADTGCPEGGCLRSHVNLTETLSALSMITKAGVSSNQVAVGVASYARSFQMTEAGCYAPNCTLTGPEFGAYPGPCTDTAGYISNAELFVVAEEWDVYSYIDEDSDSNIMVWNDTQWAAYMDEDVKAACLRLYESMSFLGTADWAIDLLTDNNSSTTGASACLIYIAPSIWDEAEPTVTAIPGCTLIWPPQPLNSSSAIIFPPWTTGFS</sequence>
<dbReference type="PANTHER" id="PTHR47700:SF2">
    <property type="entry name" value="CHITINASE"/>
    <property type="match status" value="1"/>
</dbReference>
<protein>
    <recommendedName>
        <fullName evidence="2">chitinase</fullName>
        <ecNumber evidence="2">3.2.1.14</ecNumber>
    </recommendedName>
</protein>
<dbReference type="Gene3D" id="3.10.350.10">
    <property type="entry name" value="LysM domain"/>
    <property type="match status" value="1"/>
</dbReference>
<evidence type="ECO:0000259" key="8">
    <source>
        <dbReference type="PROSITE" id="PS51910"/>
    </source>
</evidence>
<comment type="similarity">
    <text evidence="1">Belongs to the glycosyl hydrolase 18 family. Chitinase class V subfamily.</text>
</comment>
<reference evidence="9" key="2">
    <citation type="submission" date="2023-01" db="EMBL/GenBank/DDBJ databases">
        <authorList>
            <person name="Petersen C."/>
        </authorList>
    </citation>
    <scope>NUCLEOTIDE SEQUENCE</scope>
    <source>
        <strain evidence="9">IBT 17514</strain>
    </source>
</reference>
<dbReference type="InterPro" id="IPR036861">
    <property type="entry name" value="Endochitinase-like_sf"/>
</dbReference>
<evidence type="ECO:0000256" key="4">
    <source>
        <dbReference type="ARBA" id="ARBA00023026"/>
    </source>
</evidence>
<keyword evidence="5" id="KW-0326">Glycosidase</keyword>
<dbReference type="EMBL" id="JAQJAN010000002">
    <property type="protein sequence ID" value="KAJ5737959.1"/>
    <property type="molecule type" value="Genomic_DNA"/>
</dbReference>
<keyword evidence="3" id="KW-0147">Chitin-binding</keyword>
<dbReference type="PANTHER" id="PTHR47700">
    <property type="entry name" value="V CHITINASE, PUTATIVE (AFU_ORTHOLOGUE AFUA_6G13720)-RELATED"/>
    <property type="match status" value="1"/>
</dbReference>
<dbReference type="InterPro" id="IPR036779">
    <property type="entry name" value="LysM_dom_sf"/>
</dbReference>
<dbReference type="InterPro" id="IPR018392">
    <property type="entry name" value="LysM"/>
</dbReference>
<dbReference type="Gene3D" id="3.10.50.10">
    <property type="match status" value="1"/>
</dbReference>
<dbReference type="EC" id="3.2.1.14" evidence="2"/>
<proteinExistence type="inferred from homology"/>
<evidence type="ECO:0000256" key="1">
    <source>
        <dbReference type="ARBA" id="ARBA00008682"/>
    </source>
</evidence>
<dbReference type="CDD" id="cd02878">
    <property type="entry name" value="GH18_zymocin_alpha"/>
    <property type="match status" value="1"/>
</dbReference>
<dbReference type="InterPro" id="IPR001002">
    <property type="entry name" value="Chitin-bd_1"/>
</dbReference>
<dbReference type="SUPFAM" id="SSF51445">
    <property type="entry name" value="(Trans)glycosidases"/>
    <property type="match status" value="1"/>
</dbReference>
<organism evidence="9 10">
    <name type="scientific">Penicillium malachiteum</name>
    <dbReference type="NCBI Taxonomy" id="1324776"/>
    <lineage>
        <taxon>Eukaryota</taxon>
        <taxon>Fungi</taxon>
        <taxon>Dikarya</taxon>
        <taxon>Ascomycota</taxon>
        <taxon>Pezizomycotina</taxon>
        <taxon>Eurotiomycetes</taxon>
        <taxon>Eurotiomycetidae</taxon>
        <taxon>Eurotiales</taxon>
        <taxon>Aspergillaceae</taxon>
        <taxon>Penicillium</taxon>
    </lineage>
</organism>
<dbReference type="SUPFAM" id="SSF57016">
    <property type="entry name" value="Plant lectins/antimicrobial peptides"/>
    <property type="match status" value="1"/>
</dbReference>
<dbReference type="SUPFAM" id="SSF54106">
    <property type="entry name" value="LysM domain"/>
    <property type="match status" value="1"/>
</dbReference>
<dbReference type="InterPro" id="IPR001223">
    <property type="entry name" value="Glyco_hydro18_cat"/>
</dbReference>
<dbReference type="Proteomes" id="UP001215712">
    <property type="component" value="Unassembled WGS sequence"/>
</dbReference>
<dbReference type="GO" id="GO:0008843">
    <property type="term" value="F:endochitinase activity"/>
    <property type="evidence" value="ECO:0007669"/>
    <property type="project" value="UniProtKB-EC"/>
</dbReference>
<dbReference type="AlphaFoldDB" id="A0AAD6MZD6"/>
<dbReference type="CDD" id="cd00118">
    <property type="entry name" value="LysM"/>
    <property type="match status" value="1"/>
</dbReference>
<keyword evidence="9" id="KW-0378">Hydrolase</keyword>
<dbReference type="SMART" id="SM00636">
    <property type="entry name" value="Glyco_18"/>
    <property type="match status" value="1"/>
</dbReference>
<feature type="domain" description="LysM" evidence="7">
    <location>
        <begin position="331"/>
        <end position="375"/>
    </location>
</feature>